<comment type="caution">
    <text evidence="2">The sequence shown here is derived from an EMBL/GenBank/DDBJ whole genome shotgun (WGS) entry which is preliminary data.</text>
</comment>
<feature type="compositionally biased region" description="Basic and acidic residues" evidence="1">
    <location>
        <begin position="118"/>
        <end position="127"/>
    </location>
</feature>
<protein>
    <submittedName>
        <fullName evidence="2">Uncharacterized protein</fullName>
    </submittedName>
</protein>
<organism evidence="2">
    <name type="scientific">marine sediment metagenome</name>
    <dbReference type="NCBI Taxonomy" id="412755"/>
    <lineage>
        <taxon>unclassified sequences</taxon>
        <taxon>metagenomes</taxon>
        <taxon>ecological metagenomes</taxon>
    </lineage>
</organism>
<name>A0A0F9NMG7_9ZZZZ</name>
<accession>A0A0F9NMG7</accession>
<evidence type="ECO:0000313" key="2">
    <source>
        <dbReference type="EMBL" id="KKM82527.1"/>
    </source>
</evidence>
<feature type="compositionally biased region" description="Acidic residues" evidence="1">
    <location>
        <begin position="150"/>
        <end position="159"/>
    </location>
</feature>
<proteinExistence type="predicted"/>
<feature type="non-terminal residue" evidence="2">
    <location>
        <position position="1"/>
    </location>
</feature>
<dbReference type="EMBL" id="LAZR01007849">
    <property type="protein sequence ID" value="KKM82527.1"/>
    <property type="molecule type" value="Genomic_DNA"/>
</dbReference>
<sequence>KEKKDVVETLVSMMEMADIRSIMLPKKYIFSHLQFHAQGDRCPIHWGGAPYEPKIIKTELINSPNFTDIHNIALNTRDTTNIIEDESLIINIQGTLAADEQRQNRGGYEEFLRIGAVNRDEQRESRGGNETSENSEQPQAITDTGIGMTAEEETMDGDIDVVRENED</sequence>
<evidence type="ECO:0000256" key="1">
    <source>
        <dbReference type="SAM" id="MobiDB-lite"/>
    </source>
</evidence>
<feature type="region of interest" description="Disordered" evidence="1">
    <location>
        <begin position="118"/>
        <end position="167"/>
    </location>
</feature>
<dbReference type="AlphaFoldDB" id="A0A0F9NMG7"/>
<gene>
    <name evidence="2" type="ORF">LCGC14_1318600</name>
</gene>
<reference evidence="2" key="1">
    <citation type="journal article" date="2015" name="Nature">
        <title>Complex archaea that bridge the gap between prokaryotes and eukaryotes.</title>
        <authorList>
            <person name="Spang A."/>
            <person name="Saw J.H."/>
            <person name="Jorgensen S.L."/>
            <person name="Zaremba-Niedzwiedzka K."/>
            <person name="Martijn J."/>
            <person name="Lind A.E."/>
            <person name="van Eijk R."/>
            <person name="Schleper C."/>
            <person name="Guy L."/>
            <person name="Ettema T.J."/>
        </authorList>
    </citation>
    <scope>NUCLEOTIDE SEQUENCE</scope>
</reference>
<feature type="compositionally biased region" description="Polar residues" evidence="1">
    <location>
        <begin position="128"/>
        <end position="142"/>
    </location>
</feature>